<feature type="domain" description="PAS" evidence="20">
    <location>
        <begin position="475"/>
        <end position="519"/>
    </location>
</feature>
<feature type="domain" description="Response regulatory" evidence="19">
    <location>
        <begin position="1131"/>
        <end position="1248"/>
    </location>
</feature>
<protein>
    <recommendedName>
        <fullName evidence="3">histidine kinase</fullName>
        <ecNumber evidence="3">2.7.13.3</ecNumber>
    </recommendedName>
</protein>
<dbReference type="InterPro" id="IPR035965">
    <property type="entry name" value="PAS-like_dom_sf"/>
</dbReference>
<dbReference type="InterPro" id="IPR000700">
    <property type="entry name" value="PAS-assoc_C"/>
</dbReference>
<evidence type="ECO:0000256" key="14">
    <source>
        <dbReference type="PROSITE-ProRule" id="PRU00110"/>
    </source>
</evidence>
<keyword evidence="13 17" id="KW-0472">Membrane</keyword>
<evidence type="ECO:0000256" key="7">
    <source>
        <dbReference type="ARBA" id="ARBA00022692"/>
    </source>
</evidence>
<feature type="domain" description="Histidine kinase" evidence="18">
    <location>
        <begin position="740"/>
        <end position="961"/>
    </location>
</feature>
<dbReference type="EC" id="2.7.13.3" evidence="3"/>
<dbReference type="Proteomes" id="UP001595961">
    <property type="component" value="Unassembled WGS sequence"/>
</dbReference>
<feature type="modified residue" description="Phosphohistidine" evidence="14">
    <location>
        <position position="1326"/>
    </location>
</feature>
<dbReference type="Gene3D" id="3.30.565.10">
    <property type="entry name" value="Histidine kinase-like ATPase, C-terminal domain"/>
    <property type="match status" value="1"/>
</dbReference>
<evidence type="ECO:0000256" key="10">
    <source>
        <dbReference type="ARBA" id="ARBA00022840"/>
    </source>
</evidence>
<dbReference type="PROSITE" id="PS50112">
    <property type="entry name" value="PAS"/>
    <property type="match status" value="1"/>
</dbReference>
<evidence type="ECO:0000256" key="17">
    <source>
        <dbReference type="SAM" id="Phobius"/>
    </source>
</evidence>
<evidence type="ECO:0000256" key="12">
    <source>
        <dbReference type="ARBA" id="ARBA00023012"/>
    </source>
</evidence>
<dbReference type="SUPFAM" id="SSF55874">
    <property type="entry name" value="ATPase domain of HSP90 chaperone/DNA topoisomerase II/histidine kinase"/>
    <property type="match status" value="1"/>
</dbReference>
<dbReference type="SMART" id="SM00065">
    <property type="entry name" value="GAF"/>
    <property type="match status" value="1"/>
</dbReference>
<evidence type="ECO:0000259" key="20">
    <source>
        <dbReference type="PROSITE" id="PS50112"/>
    </source>
</evidence>
<keyword evidence="8" id="KW-0547">Nucleotide-binding</keyword>
<keyword evidence="4" id="KW-1003">Cell membrane</keyword>
<dbReference type="InterPro" id="IPR029016">
    <property type="entry name" value="GAF-like_dom_sf"/>
</dbReference>
<dbReference type="Gene3D" id="1.20.120.160">
    <property type="entry name" value="HPT domain"/>
    <property type="match status" value="1"/>
</dbReference>
<dbReference type="InterPro" id="IPR003018">
    <property type="entry name" value="GAF"/>
</dbReference>
<feature type="domain" description="HPt" evidence="23">
    <location>
        <begin position="1287"/>
        <end position="1384"/>
    </location>
</feature>
<dbReference type="Pfam" id="PF01627">
    <property type="entry name" value="Hpt"/>
    <property type="match status" value="1"/>
</dbReference>
<feature type="modified residue" description="4-aspartylphosphate" evidence="15">
    <location>
        <position position="1181"/>
    </location>
</feature>
<proteinExistence type="predicted"/>
<evidence type="ECO:0000256" key="9">
    <source>
        <dbReference type="ARBA" id="ARBA00022777"/>
    </source>
</evidence>
<dbReference type="CDD" id="cd06225">
    <property type="entry name" value="HAMP"/>
    <property type="match status" value="1"/>
</dbReference>
<dbReference type="InterPro" id="IPR008207">
    <property type="entry name" value="Sig_transdc_His_kin_Hpt_dom"/>
</dbReference>
<dbReference type="CDD" id="cd00082">
    <property type="entry name" value="HisKA"/>
    <property type="match status" value="1"/>
</dbReference>
<evidence type="ECO:0000256" key="13">
    <source>
        <dbReference type="ARBA" id="ARBA00023136"/>
    </source>
</evidence>
<dbReference type="Gene3D" id="3.30.450.20">
    <property type="entry name" value="PAS domain"/>
    <property type="match status" value="2"/>
</dbReference>
<keyword evidence="6" id="KW-0808">Transferase</keyword>
<dbReference type="InterPro" id="IPR003594">
    <property type="entry name" value="HATPase_dom"/>
</dbReference>
<dbReference type="Pfam" id="PF02518">
    <property type="entry name" value="HATPase_c"/>
    <property type="match status" value="1"/>
</dbReference>
<evidence type="ECO:0000259" key="21">
    <source>
        <dbReference type="PROSITE" id="PS50113"/>
    </source>
</evidence>
<dbReference type="InterPro" id="IPR001610">
    <property type="entry name" value="PAC"/>
</dbReference>
<dbReference type="PANTHER" id="PTHR45339:SF1">
    <property type="entry name" value="HYBRID SIGNAL TRANSDUCTION HISTIDINE KINASE J"/>
    <property type="match status" value="1"/>
</dbReference>
<keyword evidence="5 15" id="KW-0597">Phosphoprotein</keyword>
<feature type="domain" description="Response regulatory" evidence="19">
    <location>
        <begin position="980"/>
        <end position="1103"/>
    </location>
</feature>
<dbReference type="InterPro" id="IPR000014">
    <property type="entry name" value="PAS"/>
</dbReference>
<evidence type="ECO:0000256" key="1">
    <source>
        <dbReference type="ARBA" id="ARBA00000085"/>
    </source>
</evidence>
<dbReference type="InterPro" id="IPR005467">
    <property type="entry name" value="His_kinase_dom"/>
</dbReference>
<dbReference type="SMART" id="SM00387">
    <property type="entry name" value="HATPase_c"/>
    <property type="match status" value="1"/>
</dbReference>
<evidence type="ECO:0000313" key="25">
    <source>
        <dbReference type="Proteomes" id="UP001595961"/>
    </source>
</evidence>
<dbReference type="Pfam" id="PF00072">
    <property type="entry name" value="Response_reg"/>
    <property type="match status" value="2"/>
</dbReference>
<dbReference type="InterPro" id="IPR003661">
    <property type="entry name" value="HisK_dim/P_dom"/>
</dbReference>
<dbReference type="SUPFAM" id="SSF52172">
    <property type="entry name" value="CheY-like"/>
    <property type="match status" value="2"/>
</dbReference>
<accession>A0ABV9C2K8</accession>
<evidence type="ECO:0000259" key="22">
    <source>
        <dbReference type="PROSITE" id="PS50885"/>
    </source>
</evidence>
<dbReference type="InterPro" id="IPR024478">
    <property type="entry name" value="HlyB_4HB_MCP"/>
</dbReference>
<dbReference type="SUPFAM" id="SSF55785">
    <property type="entry name" value="PYP-like sensor domain (PAS domain)"/>
    <property type="match status" value="2"/>
</dbReference>
<feature type="transmembrane region" description="Helical" evidence="17">
    <location>
        <begin position="205"/>
        <end position="226"/>
    </location>
</feature>
<dbReference type="SMART" id="SM00448">
    <property type="entry name" value="REC"/>
    <property type="match status" value="2"/>
</dbReference>
<dbReference type="SUPFAM" id="SSF47226">
    <property type="entry name" value="Histidine-containing phosphotransfer domain, HPT domain"/>
    <property type="match status" value="1"/>
</dbReference>
<dbReference type="SUPFAM" id="SSF55781">
    <property type="entry name" value="GAF domain-like"/>
    <property type="match status" value="1"/>
</dbReference>
<dbReference type="PROSITE" id="PS50113">
    <property type="entry name" value="PAC"/>
    <property type="match status" value="2"/>
</dbReference>
<keyword evidence="10" id="KW-0067">ATP-binding</keyword>
<dbReference type="SUPFAM" id="SSF47384">
    <property type="entry name" value="Homodimeric domain of signal transducing histidine kinase"/>
    <property type="match status" value="1"/>
</dbReference>
<name>A0ABV9C2K8_9GAMM</name>
<evidence type="ECO:0000256" key="4">
    <source>
        <dbReference type="ARBA" id="ARBA00022475"/>
    </source>
</evidence>
<evidence type="ECO:0000256" key="15">
    <source>
        <dbReference type="PROSITE-ProRule" id="PRU00169"/>
    </source>
</evidence>
<comment type="catalytic activity">
    <reaction evidence="1">
        <text>ATP + protein L-histidine = ADP + protein N-phospho-L-histidine.</text>
        <dbReference type="EC" id="2.7.13.3"/>
    </reaction>
</comment>
<dbReference type="SMART" id="SM00304">
    <property type="entry name" value="HAMP"/>
    <property type="match status" value="1"/>
</dbReference>
<evidence type="ECO:0000313" key="24">
    <source>
        <dbReference type="EMBL" id="MFC4527143.1"/>
    </source>
</evidence>
<dbReference type="Gene3D" id="6.10.340.10">
    <property type="match status" value="1"/>
</dbReference>
<dbReference type="Gene3D" id="3.30.450.40">
    <property type="match status" value="1"/>
</dbReference>
<dbReference type="PROSITE" id="PS50894">
    <property type="entry name" value="HPT"/>
    <property type="match status" value="1"/>
</dbReference>
<dbReference type="CDD" id="cd16922">
    <property type="entry name" value="HATPase_EvgS-ArcB-TorS-like"/>
    <property type="match status" value="1"/>
</dbReference>
<dbReference type="InterPro" id="IPR036641">
    <property type="entry name" value="HPT_dom_sf"/>
</dbReference>
<evidence type="ECO:0000256" key="16">
    <source>
        <dbReference type="SAM" id="MobiDB-lite"/>
    </source>
</evidence>
<keyword evidence="9" id="KW-0418">Kinase</keyword>
<dbReference type="SMART" id="SM00388">
    <property type="entry name" value="HisKA"/>
    <property type="match status" value="1"/>
</dbReference>
<dbReference type="NCBIfam" id="TIGR00229">
    <property type="entry name" value="sensory_box"/>
    <property type="match status" value="2"/>
</dbReference>
<dbReference type="CDD" id="cd00130">
    <property type="entry name" value="PAS"/>
    <property type="match status" value="2"/>
</dbReference>
<dbReference type="InterPro" id="IPR001789">
    <property type="entry name" value="Sig_transdc_resp-reg_receiver"/>
</dbReference>
<feature type="transmembrane region" description="Helical" evidence="17">
    <location>
        <begin position="20"/>
        <end position="38"/>
    </location>
</feature>
<keyword evidence="11 17" id="KW-1133">Transmembrane helix</keyword>
<dbReference type="CDD" id="cd17546">
    <property type="entry name" value="REC_hyHK_CKI1_RcsC-like"/>
    <property type="match status" value="2"/>
</dbReference>
<evidence type="ECO:0000259" key="23">
    <source>
        <dbReference type="PROSITE" id="PS50894"/>
    </source>
</evidence>
<keyword evidence="7 17" id="KW-0812">Transmembrane</keyword>
<evidence type="ECO:0000256" key="5">
    <source>
        <dbReference type="ARBA" id="ARBA00022553"/>
    </source>
</evidence>
<feature type="domain" description="HAMP" evidence="22">
    <location>
        <begin position="224"/>
        <end position="277"/>
    </location>
</feature>
<dbReference type="PANTHER" id="PTHR45339">
    <property type="entry name" value="HYBRID SIGNAL TRANSDUCTION HISTIDINE KINASE J"/>
    <property type="match status" value="1"/>
</dbReference>
<dbReference type="PROSITE" id="PS50885">
    <property type="entry name" value="HAMP"/>
    <property type="match status" value="1"/>
</dbReference>
<dbReference type="SMART" id="SM00091">
    <property type="entry name" value="PAS"/>
    <property type="match status" value="2"/>
</dbReference>
<dbReference type="PROSITE" id="PS50109">
    <property type="entry name" value="HIS_KIN"/>
    <property type="match status" value="1"/>
</dbReference>
<evidence type="ECO:0000259" key="18">
    <source>
        <dbReference type="PROSITE" id="PS50109"/>
    </source>
</evidence>
<dbReference type="InterPro" id="IPR003660">
    <property type="entry name" value="HAMP_dom"/>
</dbReference>
<dbReference type="Pfam" id="PF08448">
    <property type="entry name" value="PAS_4"/>
    <property type="match status" value="1"/>
</dbReference>
<sequence length="1384" mass="150730">MKAFLERLERLPLRGRLQFGFGGILLLAVLLGVYSLNVQHLQRDQISRLYQKDMLGLVHIETAKSSLADMGEYLRQAVLLGRGKEQAVALQTLADAETLTRQEIELARPLIYREANQRNLADFEGAFSNYNNQVQQVVTLLRSPAGTAAADNLQAAALLTSPAFRHSDATVKEALARVEQMKRSGADQEVAVATQRFHDYVQWTLWLLALVIGVGVLFGRMISVSIRRPADGLRRSLEALSAGELDVVVPYTSYPNEVGELARSIVALQGEAQQMAAQRWVKTHVAAISGELQSMDRAEALANRFLSAVAPLLGIGHGAIYLHDEQAGCVRLSGSYAAGQSSQAFRLGEGLVGQCAIERKAIHLAPPPADYVRIASSLGQAGPAEIAILPILRGERLLGVLELASLSPFSGSQRELLDELLPILATNMEIVDRTTWTQQLLEETRRQGEVTACQAESLKAQTVELEAQQETIKAAKAWYRGVIEAAPDGMMIVDQQGLIVLANPKLEAIFGYASGELNGARVEQLVPSIAGVRHASLRDHFFAEGVSRQMGRGNVDLHGMRKDGTEFSAEIGLSFLPELDRRGACVCASVRDVSERRAMELAVQKSEERLQYILDSGPVCIGVSTYGRLRFANPKFVDTFGIQVDDTTARMFVDPADSAQIWQSLDASGAVADRELRLFDREGRVRDMLASYLPIDYDGERGLLGWFMDMTDRKAAELAMERARDMAEEATRSKSDFLANMSHEIRTPMNAIIGMSHLALQTETDSRQRGYVEKIQRSADHLLGIINDILDFSKIEAGQMRMENVDFLLDDVMEHIASIIGLKAEEKGLELLFQVPNDLSTAFTGDPLRLGQILLNLANNAIKFTAHGTVVIGVEQESRSDDGANLHFWVHDTGIGMTAEQCRSIFHSFVQGDSSTTRKYGGTGLGLTISKMLVELMHGRIWVESEAGNGSTFHFNVCFGLQQDAPVPRKRDVDALVGKRVLVVDDNAAARDILAGMAHGFGLDVDVADSGEQALRLMTDAGLATHPYQLMLLDWKMPGMDGIETIRRLQSAGGARVPAVVMVTAFGRDEAMQEAQQRGVALGSVLSKPVMPSVLLRAMAEALGSRVEPSAHGELRRDRQGRAKAALAGCRVLLVEDNELNQELALELLRQAGIEVSLACNGQEALDQLASGQRFDGVLMDCQMPVMDGYAAARAIREQLRLPDLPIIAMTADAMTGDREKALAAGMNGHISKPLDVDVMFSKMAQWFTPRRAAASETGRPGPSADDPMRELPGIDAAGALARCGHNMALYRRLLGMFRNDYADFRQSFQAARRDADASAACRLAHTLRGSAANIGAQAVAEAAATLEQACKVETPSEEMERLLSLATDALGPVLDGLARLETA</sequence>
<dbReference type="Gene3D" id="1.10.287.130">
    <property type="match status" value="1"/>
</dbReference>
<gene>
    <name evidence="24" type="ORF">ACFO5W_10920</name>
</gene>
<comment type="caution">
    <text evidence="24">The sequence shown here is derived from an EMBL/GenBank/DDBJ whole genome shotgun (WGS) entry which is preliminary data.</text>
</comment>
<feature type="domain" description="PAC" evidence="21">
    <location>
        <begin position="672"/>
        <end position="722"/>
    </location>
</feature>
<feature type="modified residue" description="4-aspartylphosphate" evidence="15">
    <location>
        <position position="1034"/>
    </location>
</feature>
<dbReference type="Pfam" id="PF00512">
    <property type="entry name" value="HisKA"/>
    <property type="match status" value="1"/>
</dbReference>
<evidence type="ECO:0000256" key="3">
    <source>
        <dbReference type="ARBA" id="ARBA00012438"/>
    </source>
</evidence>
<dbReference type="InterPro" id="IPR004358">
    <property type="entry name" value="Sig_transdc_His_kin-like_C"/>
</dbReference>
<dbReference type="InterPro" id="IPR036097">
    <property type="entry name" value="HisK_dim/P_sf"/>
</dbReference>
<dbReference type="Pfam" id="PF13426">
    <property type="entry name" value="PAS_9"/>
    <property type="match status" value="1"/>
</dbReference>
<feature type="region of interest" description="Disordered" evidence="16">
    <location>
        <begin position="1252"/>
        <end position="1271"/>
    </location>
</feature>
<dbReference type="Pfam" id="PF13185">
    <property type="entry name" value="GAF_2"/>
    <property type="match status" value="1"/>
</dbReference>
<dbReference type="InterPro" id="IPR013656">
    <property type="entry name" value="PAS_4"/>
</dbReference>
<evidence type="ECO:0000256" key="6">
    <source>
        <dbReference type="ARBA" id="ARBA00022679"/>
    </source>
</evidence>
<comment type="subcellular location">
    <subcellularLocation>
        <location evidence="2">Cell membrane</location>
        <topology evidence="2">Multi-pass membrane protein</topology>
    </subcellularLocation>
</comment>
<dbReference type="PRINTS" id="PR00344">
    <property type="entry name" value="BCTRLSENSOR"/>
</dbReference>
<dbReference type="RefSeq" id="WP_266149057.1">
    <property type="nucleotide sequence ID" value="NZ_CP064028.1"/>
</dbReference>
<dbReference type="PROSITE" id="PS50110">
    <property type="entry name" value="RESPONSE_REGULATORY"/>
    <property type="match status" value="2"/>
</dbReference>
<dbReference type="InterPro" id="IPR011006">
    <property type="entry name" value="CheY-like_superfamily"/>
</dbReference>
<evidence type="ECO:0000256" key="11">
    <source>
        <dbReference type="ARBA" id="ARBA00022989"/>
    </source>
</evidence>
<keyword evidence="12" id="KW-0902">Two-component regulatory system</keyword>
<dbReference type="EMBL" id="JBHSGA010000017">
    <property type="protein sequence ID" value="MFC4527143.1"/>
    <property type="molecule type" value="Genomic_DNA"/>
</dbReference>
<evidence type="ECO:0000256" key="2">
    <source>
        <dbReference type="ARBA" id="ARBA00004651"/>
    </source>
</evidence>
<evidence type="ECO:0000259" key="19">
    <source>
        <dbReference type="PROSITE" id="PS50110"/>
    </source>
</evidence>
<reference evidence="25" key="1">
    <citation type="journal article" date="2019" name="Int. J. Syst. Evol. Microbiol.">
        <title>The Global Catalogue of Microorganisms (GCM) 10K type strain sequencing project: providing services to taxonomists for standard genome sequencing and annotation.</title>
        <authorList>
            <consortium name="The Broad Institute Genomics Platform"/>
            <consortium name="The Broad Institute Genome Sequencing Center for Infectious Disease"/>
            <person name="Wu L."/>
            <person name="Ma J."/>
        </authorList>
    </citation>
    <scope>NUCLEOTIDE SEQUENCE [LARGE SCALE GENOMIC DNA]</scope>
    <source>
        <strain evidence="25">CCM 4481</strain>
    </source>
</reference>
<dbReference type="Gene3D" id="3.40.50.2300">
    <property type="match status" value="2"/>
</dbReference>
<keyword evidence="25" id="KW-1185">Reference proteome</keyword>
<organism evidence="24 25">
    <name type="scientific">Dyella halodurans</name>
    <dbReference type="NCBI Taxonomy" id="1920171"/>
    <lineage>
        <taxon>Bacteria</taxon>
        <taxon>Pseudomonadati</taxon>
        <taxon>Pseudomonadota</taxon>
        <taxon>Gammaproteobacteria</taxon>
        <taxon>Lysobacterales</taxon>
        <taxon>Rhodanobacteraceae</taxon>
        <taxon>Dyella</taxon>
    </lineage>
</organism>
<dbReference type="Pfam" id="PF12729">
    <property type="entry name" value="4HB_MCP_1"/>
    <property type="match status" value="1"/>
</dbReference>
<dbReference type="InterPro" id="IPR036890">
    <property type="entry name" value="HATPase_C_sf"/>
</dbReference>
<dbReference type="SMART" id="SM00086">
    <property type="entry name" value="PAC"/>
    <property type="match status" value="2"/>
</dbReference>
<evidence type="ECO:0000256" key="8">
    <source>
        <dbReference type="ARBA" id="ARBA00022741"/>
    </source>
</evidence>
<feature type="domain" description="PAC" evidence="21">
    <location>
        <begin position="553"/>
        <end position="605"/>
    </location>
</feature>